<dbReference type="Gene3D" id="3.40.395.10">
    <property type="entry name" value="Adenoviral Proteinase, Chain A"/>
    <property type="match status" value="1"/>
</dbReference>
<organism evidence="1 2">
    <name type="scientific">Tetradesmus obliquus</name>
    <name type="common">Green alga</name>
    <name type="synonym">Acutodesmus obliquus</name>
    <dbReference type="NCBI Taxonomy" id="3088"/>
    <lineage>
        <taxon>Eukaryota</taxon>
        <taxon>Viridiplantae</taxon>
        <taxon>Chlorophyta</taxon>
        <taxon>core chlorophytes</taxon>
        <taxon>Chlorophyceae</taxon>
        <taxon>CS clade</taxon>
        <taxon>Sphaeropleales</taxon>
        <taxon>Scenedesmaceae</taxon>
        <taxon>Tetradesmus</taxon>
    </lineage>
</organism>
<dbReference type="SUPFAM" id="SSF54001">
    <property type="entry name" value="Cysteine proteinases"/>
    <property type="match status" value="1"/>
</dbReference>
<evidence type="ECO:0000313" key="1">
    <source>
        <dbReference type="EMBL" id="SZX73077.1"/>
    </source>
</evidence>
<protein>
    <recommendedName>
        <fullName evidence="3">Ubiquitin-like protease family profile domain-containing protein</fullName>
    </recommendedName>
</protein>
<reference evidence="1 2" key="1">
    <citation type="submission" date="2016-10" db="EMBL/GenBank/DDBJ databases">
        <authorList>
            <person name="Cai Z."/>
        </authorList>
    </citation>
    <scope>NUCLEOTIDE SEQUENCE [LARGE SCALE GENOMIC DNA]</scope>
</reference>
<dbReference type="AlphaFoldDB" id="A0A383W601"/>
<proteinExistence type="predicted"/>
<dbReference type="InterPro" id="IPR038765">
    <property type="entry name" value="Papain-like_cys_pep_sf"/>
</dbReference>
<accession>A0A383W601</accession>
<name>A0A383W601_TETOB</name>
<sequence>MAEVVDLCSSDEEEQHVVGIITLNSWLSTDHLTLWAELMNEHAARQRGQLGTVLFCAARPLSGLHGSIGSLGFAASNSAKLFVMPFAHRSHFFLVGIRDGVVRYFLDPMSMAQRTLSAFQKASIRSIQSAVDGCSPDLDSIATGAAAWQQLLLAPSVHPQWQDAAAGDGYNCGVFCCLYMWEILHRRPWAGGDVATFRQHVATQLDCWWQPTVGMKRRLRSGSI</sequence>
<evidence type="ECO:0000313" key="2">
    <source>
        <dbReference type="Proteomes" id="UP000256970"/>
    </source>
</evidence>
<evidence type="ECO:0008006" key="3">
    <source>
        <dbReference type="Google" id="ProtNLM"/>
    </source>
</evidence>
<dbReference type="EMBL" id="FNXT01001184">
    <property type="protein sequence ID" value="SZX73077.1"/>
    <property type="molecule type" value="Genomic_DNA"/>
</dbReference>
<gene>
    <name evidence="1" type="ORF">BQ4739_LOCUS13196</name>
</gene>
<dbReference type="Proteomes" id="UP000256970">
    <property type="component" value="Unassembled WGS sequence"/>
</dbReference>
<keyword evidence="2" id="KW-1185">Reference proteome</keyword>